<evidence type="ECO:0000256" key="9">
    <source>
        <dbReference type="HAMAP-Rule" id="MF_03104"/>
    </source>
</evidence>
<dbReference type="EMBL" id="KQ085888">
    <property type="protein sequence ID" value="KLO19141.1"/>
    <property type="molecule type" value="Genomic_DNA"/>
</dbReference>
<evidence type="ECO:0000313" key="13">
    <source>
        <dbReference type="Proteomes" id="UP000053477"/>
    </source>
</evidence>
<evidence type="ECO:0000256" key="4">
    <source>
        <dbReference type="ARBA" id="ARBA00022824"/>
    </source>
</evidence>
<evidence type="ECO:0000256" key="7">
    <source>
        <dbReference type="ARBA" id="ARBA00023128"/>
    </source>
</evidence>
<dbReference type="Pfam" id="PF26544">
    <property type="entry name" value="Mdm12"/>
    <property type="match status" value="2"/>
</dbReference>
<dbReference type="GO" id="GO:1990456">
    <property type="term" value="P:mitochondrion-endoplasmic reticulum membrane tethering"/>
    <property type="evidence" value="ECO:0007669"/>
    <property type="project" value="TreeGrafter"/>
</dbReference>
<name>A0A0H2SPZ7_9AGAM</name>
<keyword evidence="13" id="KW-1185">Reference proteome</keyword>
<comment type="similarity">
    <text evidence="9">Belongs to the MDM12 family.</text>
</comment>
<dbReference type="GO" id="GO:0032865">
    <property type="term" value="C:ERMES complex"/>
    <property type="evidence" value="ECO:0007669"/>
    <property type="project" value="UniProtKB-UniRule"/>
</dbReference>
<evidence type="ECO:0000256" key="3">
    <source>
        <dbReference type="ARBA" id="ARBA00022787"/>
    </source>
</evidence>
<sequence>MSVDFSWERLDESLAQHLVEALNRHLQTVTRPSFIGPVEVTGFEFGNASPDVEIVDMRDIYRDFLEEDEDEEEPRAPEEQHARDFPPRPRNASGATTGTFQSGTSGSHGREGHHDQAVEDEDAEYEWVSRRSTRKAMAQEAPAYHHLPPHMRYGRPPSGDFLTSLPGMHTPRDIWSSSGVGGPGGGLSAFGSGIWGGGGYAGPAGGMSLSVPNLHMRRGGVEEGKRPGLSPLQGVGVGIGTGQTSASMYAASARSASSSLANARPGTTPPAPDESPNDSPEATPPPPNTHPNLQLHFHIVFNSDLRLSLTTSLLINYPSPMFMALPIKLSVIGLVFDGEVVVAYEGQRKRVHLCILDDLDPYGPAADRHNRPERRTSASSTPPEDDDEDEMPANTPAKPLPIGHRLLPSIVIESEIGQVDKHVLKNVPRVEKFIQDVIRKTVEDELVFPNFHTLLLGD</sequence>
<feature type="compositionally biased region" description="Low complexity" evidence="10">
    <location>
        <begin position="93"/>
        <end position="107"/>
    </location>
</feature>
<dbReference type="InterPro" id="IPR031468">
    <property type="entry name" value="SMP_LBD"/>
</dbReference>
<accession>A0A0H2SPZ7</accession>
<feature type="compositionally biased region" description="Basic and acidic residues" evidence="10">
    <location>
        <begin position="108"/>
        <end position="117"/>
    </location>
</feature>
<keyword evidence="5" id="KW-0445">Lipid transport</keyword>
<comment type="subcellular location">
    <subcellularLocation>
        <location evidence="1">Membrane</location>
    </subcellularLocation>
    <subcellularLocation>
        <location evidence="9">Mitochondrion outer membrane</location>
        <topology evidence="9">Peripheral membrane protein</topology>
        <orientation evidence="9">Cytoplasmic side</orientation>
    </subcellularLocation>
    <subcellularLocation>
        <location evidence="9">Endoplasmic reticulum membrane</location>
        <topology evidence="9">Peripheral membrane protein</topology>
        <orientation evidence="9">Cytoplasmic side</orientation>
    </subcellularLocation>
    <text evidence="9">The ERMES/MDM complex localizes to a few discrete foci (around 10 per single cell), that represent mitochondria-endoplasmic reticulum junctions. These foci are often found next to mtDNA nucleoids.</text>
</comment>
<dbReference type="HAMAP" id="MF_03104">
    <property type="entry name" value="Mdm12"/>
    <property type="match status" value="1"/>
</dbReference>
<feature type="region of interest" description="Disordered" evidence="10">
    <location>
        <begin position="67"/>
        <end position="134"/>
    </location>
</feature>
<evidence type="ECO:0000256" key="10">
    <source>
        <dbReference type="SAM" id="MobiDB-lite"/>
    </source>
</evidence>
<dbReference type="GO" id="GO:0008289">
    <property type="term" value="F:lipid binding"/>
    <property type="evidence" value="ECO:0007669"/>
    <property type="project" value="UniProtKB-KW"/>
</dbReference>
<dbReference type="PANTHER" id="PTHR28204:SF1">
    <property type="entry name" value="MITOCHONDRIAL DISTRIBUTION AND MORPHOLOGY PROTEIN 12"/>
    <property type="match status" value="1"/>
</dbReference>
<evidence type="ECO:0000256" key="1">
    <source>
        <dbReference type="ARBA" id="ARBA00004370"/>
    </source>
</evidence>
<dbReference type="CDD" id="cd21672">
    <property type="entry name" value="SMP_Mdm12"/>
    <property type="match status" value="1"/>
</dbReference>
<proteinExistence type="inferred from homology"/>
<keyword evidence="4 9" id="KW-0256">Endoplasmic reticulum</keyword>
<dbReference type="GO" id="GO:0005789">
    <property type="term" value="C:endoplasmic reticulum membrane"/>
    <property type="evidence" value="ECO:0007669"/>
    <property type="project" value="UniProtKB-SubCell"/>
</dbReference>
<dbReference type="GO" id="GO:0015914">
    <property type="term" value="P:phospholipid transport"/>
    <property type="evidence" value="ECO:0007669"/>
    <property type="project" value="TreeGrafter"/>
</dbReference>
<evidence type="ECO:0000256" key="8">
    <source>
        <dbReference type="ARBA" id="ARBA00023136"/>
    </source>
</evidence>
<feature type="compositionally biased region" description="Basic and acidic residues" evidence="10">
    <location>
        <begin position="366"/>
        <end position="376"/>
    </location>
</feature>
<dbReference type="AlphaFoldDB" id="A0A0H2SPZ7"/>
<comment type="function">
    <text evidence="9">Component of the ERMES/MDM complex, which serves as a molecular tether to connect the endoplasmic reticulum (ER) and mitochondria. Components of this complex are involved in the control of mitochondrial shape and protein biogenesis, and function in nonvesicular lipid trafficking between the ER and mitochondria. MDM12 is required for the interaction of the ER-resident membrane protein MMM1 and the outer mitochondrial membrane-resident beta-barrel protein MDM10. The MDM12-MMM1 subcomplex functions in the major beta-barrel assembly pathway that is responsible for biogenesis of all mitochondrial outer membrane beta-barrel proteins, and acts in a late step after the SAM complex. The MDM10-MDM12-MMM1 subcomplex further acts in the TOM40-specific pathway after the action of the MDM12-MMM1 complex. Essential for establishing and maintaining the structure of mitochondria and maintenance of mtDNA nucleoids.</text>
</comment>
<evidence type="ECO:0000256" key="2">
    <source>
        <dbReference type="ARBA" id="ARBA00022448"/>
    </source>
</evidence>
<dbReference type="STRING" id="27342.A0A0H2SPZ7"/>
<gene>
    <name evidence="9" type="primary">MDM12</name>
    <name evidence="12" type="ORF">SCHPADRAFT_76338</name>
</gene>
<feature type="compositionally biased region" description="Basic and acidic residues" evidence="10">
    <location>
        <begin position="74"/>
        <end position="87"/>
    </location>
</feature>
<dbReference type="PANTHER" id="PTHR28204">
    <property type="entry name" value="MITOCHONDRIAL DISTRIBUTION AND MORPHOLOGY PROTEIN 12"/>
    <property type="match status" value="1"/>
</dbReference>
<protein>
    <recommendedName>
        <fullName evidence="9">Mitochondrial distribution and morphology protein 12</fullName>
    </recommendedName>
    <alternativeName>
        <fullName evidence="9">Mitochondrial inheritance component MDM12</fullName>
    </alternativeName>
</protein>
<dbReference type="InParanoid" id="A0A0H2SPZ7"/>
<feature type="region of interest" description="Disordered" evidence="10">
    <location>
        <begin position="362"/>
        <end position="400"/>
    </location>
</feature>
<dbReference type="Proteomes" id="UP000053477">
    <property type="component" value="Unassembled WGS sequence"/>
</dbReference>
<keyword evidence="2" id="KW-0813">Transport</keyword>
<evidence type="ECO:0000256" key="5">
    <source>
        <dbReference type="ARBA" id="ARBA00023055"/>
    </source>
</evidence>
<reference evidence="12 13" key="1">
    <citation type="submission" date="2015-04" db="EMBL/GenBank/DDBJ databases">
        <title>Complete genome sequence of Schizopora paradoxa KUC8140, a cosmopolitan wood degrader in East Asia.</title>
        <authorList>
            <consortium name="DOE Joint Genome Institute"/>
            <person name="Min B."/>
            <person name="Park H."/>
            <person name="Jang Y."/>
            <person name="Kim J.-J."/>
            <person name="Kim K.H."/>
            <person name="Pangilinan J."/>
            <person name="Lipzen A."/>
            <person name="Riley R."/>
            <person name="Grigoriev I.V."/>
            <person name="Spatafora J.W."/>
            <person name="Choi I.-G."/>
        </authorList>
    </citation>
    <scope>NUCLEOTIDE SEQUENCE [LARGE SCALE GENOMIC DNA]</scope>
    <source>
        <strain evidence="12 13">KUC8140</strain>
    </source>
</reference>
<dbReference type="PROSITE" id="PS51847">
    <property type="entry name" value="SMP"/>
    <property type="match status" value="1"/>
</dbReference>
<evidence type="ECO:0000256" key="6">
    <source>
        <dbReference type="ARBA" id="ARBA00023121"/>
    </source>
</evidence>
<comment type="subunit">
    <text evidence="9">Component of the ER-mitochondria encounter structure (ERMES) or MDM complex, composed of MMM1, MDM10, MDM12 and MDM34. A MMM1 homodimer associates with one molecule of MDM12 on each side in a pairwise head-to-tail manner, and the SMP-LTD domains of MMM1 and MDM12 generate a continuous hydrophobic tunnel for phospholipid trafficking.</text>
</comment>
<feature type="region of interest" description="Disordered" evidence="10">
    <location>
        <begin position="257"/>
        <end position="291"/>
    </location>
</feature>
<dbReference type="GO" id="GO:0045040">
    <property type="term" value="P:protein insertion into mitochondrial outer membrane"/>
    <property type="evidence" value="ECO:0007669"/>
    <property type="project" value="UniProtKB-UniRule"/>
</dbReference>
<keyword evidence="8 9" id="KW-0472">Membrane</keyword>
<organism evidence="12 13">
    <name type="scientific">Schizopora paradoxa</name>
    <dbReference type="NCBI Taxonomy" id="27342"/>
    <lineage>
        <taxon>Eukaryota</taxon>
        <taxon>Fungi</taxon>
        <taxon>Dikarya</taxon>
        <taxon>Basidiomycota</taxon>
        <taxon>Agaricomycotina</taxon>
        <taxon>Agaricomycetes</taxon>
        <taxon>Hymenochaetales</taxon>
        <taxon>Schizoporaceae</taxon>
        <taxon>Schizopora</taxon>
    </lineage>
</organism>
<dbReference type="OrthoDB" id="3356905at2759"/>
<dbReference type="FunCoup" id="A0A0H2SPZ7">
    <property type="interactions" value="35"/>
</dbReference>
<keyword evidence="6" id="KW-0446">Lipid-binding</keyword>
<keyword evidence="7 9" id="KW-0496">Mitochondrion</keyword>
<keyword evidence="3 9" id="KW-1000">Mitochondrion outer membrane</keyword>
<evidence type="ECO:0000259" key="11">
    <source>
        <dbReference type="PROSITE" id="PS51847"/>
    </source>
</evidence>
<feature type="domain" description="SMP-LTD" evidence="11">
    <location>
        <begin position="1"/>
        <end position="457"/>
    </location>
</feature>
<evidence type="ECO:0000313" key="12">
    <source>
        <dbReference type="EMBL" id="KLO19141.1"/>
    </source>
</evidence>
<dbReference type="InterPro" id="IPR027532">
    <property type="entry name" value="Mdm12"/>
</dbReference>